<proteinExistence type="predicted"/>
<dbReference type="Proteomes" id="UP000287651">
    <property type="component" value="Unassembled WGS sequence"/>
</dbReference>
<accession>A0A426ZCF7</accession>
<dbReference type="AlphaFoldDB" id="A0A426ZCF7"/>
<evidence type="ECO:0000313" key="2">
    <source>
        <dbReference type="Proteomes" id="UP000287651"/>
    </source>
</evidence>
<evidence type="ECO:0000313" key="1">
    <source>
        <dbReference type="EMBL" id="RRT61678.1"/>
    </source>
</evidence>
<protein>
    <submittedName>
        <fullName evidence="1">Uncharacterized protein</fullName>
    </submittedName>
</protein>
<sequence length="53" mass="6007">MGSRMSTVSRKNVTVLNIAQSRAQSRVSIDFSRTILEFQNTGHSQRISPWEVV</sequence>
<organism evidence="1 2">
    <name type="scientific">Ensete ventricosum</name>
    <name type="common">Abyssinian banana</name>
    <name type="synonym">Musa ensete</name>
    <dbReference type="NCBI Taxonomy" id="4639"/>
    <lineage>
        <taxon>Eukaryota</taxon>
        <taxon>Viridiplantae</taxon>
        <taxon>Streptophyta</taxon>
        <taxon>Embryophyta</taxon>
        <taxon>Tracheophyta</taxon>
        <taxon>Spermatophyta</taxon>
        <taxon>Magnoliopsida</taxon>
        <taxon>Liliopsida</taxon>
        <taxon>Zingiberales</taxon>
        <taxon>Musaceae</taxon>
        <taxon>Ensete</taxon>
    </lineage>
</organism>
<gene>
    <name evidence="1" type="ORF">B296_00040456</name>
</gene>
<name>A0A426ZCF7_ENSVE</name>
<dbReference type="EMBL" id="AMZH03007296">
    <property type="protein sequence ID" value="RRT61678.1"/>
    <property type="molecule type" value="Genomic_DNA"/>
</dbReference>
<comment type="caution">
    <text evidence="1">The sequence shown here is derived from an EMBL/GenBank/DDBJ whole genome shotgun (WGS) entry which is preliminary data.</text>
</comment>
<reference evidence="1 2" key="1">
    <citation type="journal article" date="2014" name="Agronomy (Basel)">
        <title>A Draft Genome Sequence for Ensete ventricosum, the Drought-Tolerant Tree Against Hunger.</title>
        <authorList>
            <person name="Harrison J."/>
            <person name="Moore K.A."/>
            <person name="Paszkiewicz K."/>
            <person name="Jones T."/>
            <person name="Grant M."/>
            <person name="Ambacheew D."/>
            <person name="Muzemil S."/>
            <person name="Studholme D.J."/>
        </authorList>
    </citation>
    <scope>NUCLEOTIDE SEQUENCE [LARGE SCALE GENOMIC DNA]</scope>
</reference>